<sequence>MFKIVTNNLAIGSIAETEALQEIAQKGYKTIIDLCPAAEGNQLDASMVKEQALEYVSVPVSPKNLTIDTLEAFKQAVKASPQPIFTRCASGLRAGVFTLLVLAEQEGWTEAQYLEQFQTLGIEQKPNCPLGSFAHTYFEQNKKENLAVN</sequence>
<name>A0A7D7QMZ2_9NOSO</name>
<evidence type="ECO:0000313" key="3">
    <source>
        <dbReference type="Proteomes" id="UP000514713"/>
    </source>
</evidence>
<protein>
    <recommendedName>
        <fullName evidence="1">Beta-lactamase hydrolase-like protein phosphatase-like domain-containing protein</fullName>
    </recommendedName>
</protein>
<dbReference type="InterPro" id="IPR029021">
    <property type="entry name" value="Prot-tyrosine_phosphatase-like"/>
</dbReference>
<keyword evidence="3" id="KW-1185">Reference proteome</keyword>
<dbReference type="SUPFAM" id="SSF52799">
    <property type="entry name" value="(Phosphotyrosine protein) phosphatases II"/>
    <property type="match status" value="1"/>
</dbReference>
<dbReference type="AlphaFoldDB" id="A0A7D7QMZ2"/>
<dbReference type="EMBL" id="CP054698">
    <property type="protein sequence ID" value="QMS92081.1"/>
    <property type="molecule type" value="Genomic_DNA"/>
</dbReference>
<reference evidence="3" key="1">
    <citation type="submission" date="2020-06" db="EMBL/GenBank/DDBJ databases">
        <title>Nostoc edaphicum CCNP1411 genome.</title>
        <authorList>
            <person name="Fidor A."/>
            <person name="Grabski M."/>
            <person name="Gawor J."/>
            <person name="Gromadka R."/>
            <person name="Wegrzyn G."/>
            <person name="Mazur-Marzec H."/>
        </authorList>
    </citation>
    <scope>NUCLEOTIDE SEQUENCE [LARGE SCALE GENOMIC DNA]</scope>
    <source>
        <strain evidence="3">CCNP1411</strain>
    </source>
</reference>
<gene>
    <name evidence="2" type="ORF">HUN01_32420</name>
</gene>
<dbReference type="KEGG" id="ned:HUN01_32420"/>
<organism evidence="2 3">
    <name type="scientific">Nostoc edaphicum CCNP1411</name>
    <dbReference type="NCBI Taxonomy" id="1472755"/>
    <lineage>
        <taxon>Bacteria</taxon>
        <taxon>Bacillati</taxon>
        <taxon>Cyanobacteriota</taxon>
        <taxon>Cyanophyceae</taxon>
        <taxon>Nostocales</taxon>
        <taxon>Nostocaceae</taxon>
        <taxon>Nostoc</taxon>
    </lineage>
</organism>
<evidence type="ECO:0000259" key="1">
    <source>
        <dbReference type="Pfam" id="PF04273"/>
    </source>
</evidence>
<dbReference type="RefSeq" id="WP_181929609.1">
    <property type="nucleotide sequence ID" value="NZ_CP054698.1"/>
</dbReference>
<dbReference type="Proteomes" id="UP000514713">
    <property type="component" value="Chromosome"/>
</dbReference>
<accession>A0A7D7QMZ2</accession>
<dbReference type="Gene3D" id="3.90.190.10">
    <property type="entry name" value="Protein tyrosine phosphatase superfamily"/>
    <property type="match status" value="1"/>
</dbReference>
<evidence type="ECO:0000313" key="2">
    <source>
        <dbReference type="EMBL" id="QMS92081.1"/>
    </source>
</evidence>
<dbReference type="Pfam" id="PF04273">
    <property type="entry name" value="BLH_phosphatase"/>
    <property type="match status" value="1"/>
</dbReference>
<proteinExistence type="predicted"/>
<feature type="domain" description="Beta-lactamase hydrolase-like protein phosphatase-like" evidence="1">
    <location>
        <begin position="2"/>
        <end position="96"/>
    </location>
</feature>
<dbReference type="InterPro" id="IPR005939">
    <property type="entry name" value="BLH_phosphatase-like"/>
</dbReference>
<dbReference type="GO" id="GO:0016787">
    <property type="term" value="F:hydrolase activity"/>
    <property type="evidence" value="ECO:0007669"/>
    <property type="project" value="InterPro"/>
</dbReference>